<evidence type="ECO:0000313" key="2">
    <source>
        <dbReference type="EMBL" id="GAB48777.1"/>
    </source>
</evidence>
<gene>
    <name evidence="2" type="ORF">MOPEL_080_00560</name>
</gene>
<dbReference type="Pfam" id="PF16242">
    <property type="entry name" value="Pyrid_ox_like"/>
    <property type="match status" value="1"/>
</dbReference>
<accession>H5USR9</accession>
<dbReference type="STRING" id="1089455.MOPEL_080_00560"/>
<comment type="caution">
    <text evidence="2">The sequence shown here is derived from an EMBL/GenBank/DDBJ whole genome shotgun (WGS) entry which is preliminary data.</text>
</comment>
<reference evidence="2 3" key="1">
    <citation type="submission" date="2012-02" db="EMBL/GenBank/DDBJ databases">
        <title>Whole genome shotgun sequence of Mobilicoccus pelagius NBRC 104925.</title>
        <authorList>
            <person name="Yoshida Y."/>
            <person name="Hosoyama A."/>
            <person name="Tsuchikane K."/>
            <person name="Katsumata H."/>
            <person name="Yamazaki S."/>
            <person name="Fujita N."/>
        </authorList>
    </citation>
    <scope>NUCLEOTIDE SEQUENCE [LARGE SCALE GENOMIC DNA]</scope>
    <source>
        <strain evidence="2 3">NBRC 104925</strain>
    </source>
</reference>
<dbReference type="Proteomes" id="UP000004367">
    <property type="component" value="Unassembled WGS sequence"/>
</dbReference>
<dbReference type="SUPFAM" id="SSF50475">
    <property type="entry name" value="FMN-binding split barrel"/>
    <property type="match status" value="1"/>
</dbReference>
<feature type="domain" description="General stress protein FMN-binding split barrel" evidence="1">
    <location>
        <begin position="12"/>
        <end position="155"/>
    </location>
</feature>
<protein>
    <recommendedName>
        <fullName evidence="1">General stress protein FMN-binding split barrel domain-containing protein</fullName>
    </recommendedName>
</protein>
<evidence type="ECO:0000259" key="1">
    <source>
        <dbReference type="Pfam" id="PF16242"/>
    </source>
</evidence>
<name>H5USR9_9MICO</name>
<dbReference type="InterPro" id="IPR012349">
    <property type="entry name" value="Split_barrel_FMN-bd"/>
</dbReference>
<dbReference type="RefSeq" id="WP_009482675.1">
    <property type="nucleotide sequence ID" value="NZ_BAFE01000058.1"/>
</dbReference>
<dbReference type="PANTHER" id="PTHR34818">
    <property type="entry name" value="PROTEIN BLI-3"/>
    <property type="match status" value="1"/>
</dbReference>
<dbReference type="InterPro" id="IPR052917">
    <property type="entry name" value="Stress-Dev_Protein"/>
</dbReference>
<dbReference type="AlphaFoldDB" id="H5USR9"/>
<dbReference type="InterPro" id="IPR038725">
    <property type="entry name" value="YdaG_split_barrel_FMN-bd"/>
</dbReference>
<sequence length="164" mass="17986">MTTQQSSNDEGREKVAGIIEKTRVAMLTFHDGRGRLVSCPMGTQDVDFDGTVLFLTERDSDKVDAITANPQVNVAYSGDSEWVSLSGHARIENDVEKIRELWGPLTDGFMEGGPENPDNVLIVVEGDTAEYWNSPGGKIGQIFDLVRTATTKKEPRGENDVVDL</sequence>
<evidence type="ECO:0000313" key="3">
    <source>
        <dbReference type="Proteomes" id="UP000004367"/>
    </source>
</evidence>
<dbReference type="PANTHER" id="PTHR34818:SF1">
    <property type="entry name" value="PROTEIN BLI-3"/>
    <property type="match status" value="1"/>
</dbReference>
<dbReference type="Gene3D" id="2.30.110.10">
    <property type="entry name" value="Electron Transport, Fmn-binding Protein, Chain A"/>
    <property type="match status" value="1"/>
</dbReference>
<dbReference type="eggNOG" id="COG3871">
    <property type="taxonomic scope" value="Bacteria"/>
</dbReference>
<organism evidence="2 3">
    <name type="scientific">Mobilicoccus pelagius NBRC 104925</name>
    <dbReference type="NCBI Taxonomy" id="1089455"/>
    <lineage>
        <taxon>Bacteria</taxon>
        <taxon>Bacillati</taxon>
        <taxon>Actinomycetota</taxon>
        <taxon>Actinomycetes</taxon>
        <taxon>Micrococcales</taxon>
        <taxon>Dermatophilaceae</taxon>
        <taxon>Mobilicoccus</taxon>
    </lineage>
</organism>
<proteinExistence type="predicted"/>
<dbReference type="EMBL" id="BAFE01000058">
    <property type="protein sequence ID" value="GAB48777.1"/>
    <property type="molecule type" value="Genomic_DNA"/>
</dbReference>
<keyword evidence="3" id="KW-1185">Reference proteome</keyword>